<evidence type="ECO:0000256" key="2">
    <source>
        <dbReference type="ARBA" id="ARBA00022694"/>
    </source>
</evidence>
<keyword evidence="3 6" id="KW-0540">Nuclease</keyword>
<comment type="subcellular location">
    <subcellularLocation>
        <location evidence="6">Cytoplasm</location>
    </subcellularLocation>
</comment>
<dbReference type="InterPro" id="IPR012337">
    <property type="entry name" value="RNaseH-like_sf"/>
</dbReference>
<evidence type="ECO:0000256" key="3">
    <source>
        <dbReference type="ARBA" id="ARBA00022722"/>
    </source>
</evidence>
<dbReference type="InterPro" id="IPR002121">
    <property type="entry name" value="HRDC_dom"/>
</dbReference>
<comment type="similarity">
    <text evidence="6">Belongs to the RNase D family.</text>
</comment>
<dbReference type="Pfam" id="PF00570">
    <property type="entry name" value="HRDC"/>
    <property type="match status" value="1"/>
</dbReference>
<sequence>MPNTAPGLATPDIRWVDTPAALDAACADLASAETLALDTEFFRESSFHPVPALVQLTAGGAVYLIDPQALEASAALRDLLGGGPLKLLHASSEDLEVLRNWADVLVAPLVDTQVAQGLLGEDPAMGYQRLVEHWTGETLPKEETRSDWLERPLSEAQCRYAALDVVYLLEVWKQQRARLVELERLAWLHADCAELLAQAGRSGDADGQWYLRQRQLWRLTPRQIEAYRRLTIWREGEARRRNLPRGWLVNDKLLYAIAEALPQHRQALAAIEGIKPTLVKREGDTLLALVGEARRVEEGQLPEALPSPLAGAFKKRFKALKQVVAAEAEALGVAPEVLLRRRDLEAMVAADLQGRSLPLPGGWRGERLSAGLSAALSQGDEG</sequence>
<reference evidence="8 9" key="1">
    <citation type="submission" date="2017-08" db="EMBL/GenBank/DDBJ databases">
        <title>Halomonas alkalisoli sp. nov., isolated from saline alkaline soil.</title>
        <authorList>
            <person name="Wang D."/>
            <person name="Zhang G."/>
        </authorList>
    </citation>
    <scope>NUCLEOTIDE SEQUENCE [LARGE SCALE GENOMIC DNA]</scope>
    <source>
        <strain evidence="8 9">WRN001</strain>
    </source>
</reference>
<dbReference type="SUPFAM" id="SSF47819">
    <property type="entry name" value="HRDC-like"/>
    <property type="match status" value="2"/>
</dbReference>
<keyword evidence="2 6" id="KW-0819">tRNA processing</keyword>
<protein>
    <recommendedName>
        <fullName evidence="6">Ribonuclease D</fullName>
        <shortName evidence="6">RNase D</shortName>
        <ecNumber evidence="6">3.1.13.5</ecNumber>
    </recommendedName>
</protein>
<accession>A0A2A2EZZ6</accession>
<dbReference type="SMART" id="SM00474">
    <property type="entry name" value="35EXOc"/>
    <property type="match status" value="1"/>
</dbReference>
<dbReference type="SMART" id="SM00341">
    <property type="entry name" value="HRDC"/>
    <property type="match status" value="1"/>
</dbReference>
<comment type="caution">
    <text evidence="8">The sequence shown here is derived from an EMBL/GenBank/DDBJ whole genome shotgun (WGS) entry which is preliminary data.</text>
</comment>
<keyword evidence="1 6" id="KW-0963">Cytoplasm</keyword>
<dbReference type="InterPro" id="IPR051086">
    <property type="entry name" value="RNase_D-like"/>
</dbReference>
<dbReference type="GO" id="GO:0042780">
    <property type="term" value="P:tRNA 3'-end processing"/>
    <property type="evidence" value="ECO:0007669"/>
    <property type="project" value="UniProtKB-UniRule"/>
</dbReference>
<dbReference type="EMBL" id="NSKB01000002">
    <property type="protein sequence ID" value="PAU77965.1"/>
    <property type="molecule type" value="Genomic_DNA"/>
</dbReference>
<dbReference type="InterPro" id="IPR002562">
    <property type="entry name" value="3'-5'_exonuclease_dom"/>
</dbReference>
<dbReference type="GO" id="GO:0033890">
    <property type="term" value="F:ribonuclease D activity"/>
    <property type="evidence" value="ECO:0007669"/>
    <property type="project" value="UniProtKB-UniRule"/>
</dbReference>
<evidence type="ECO:0000256" key="4">
    <source>
        <dbReference type="ARBA" id="ARBA00022801"/>
    </source>
</evidence>
<evidence type="ECO:0000313" key="8">
    <source>
        <dbReference type="EMBL" id="PAU77965.1"/>
    </source>
</evidence>
<dbReference type="PROSITE" id="PS50967">
    <property type="entry name" value="HRDC"/>
    <property type="match status" value="1"/>
</dbReference>
<dbReference type="CDD" id="cd06142">
    <property type="entry name" value="RNaseD_exo"/>
    <property type="match status" value="1"/>
</dbReference>
<keyword evidence="4 6" id="KW-0378">Hydrolase</keyword>
<dbReference type="HAMAP" id="MF_01899">
    <property type="entry name" value="RNase_D"/>
    <property type="match status" value="1"/>
</dbReference>
<dbReference type="Gene3D" id="1.10.150.80">
    <property type="entry name" value="HRDC domain"/>
    <property type="match status" value="2"/>
</dbReference>
<dbReference type="PANTHER" id="PTHR47649">
    <property type="entry name" value="RIBONUCLEASE D"/>
    <property type="match status" value="1"/>
</dbReference>
<evidence type="ECO:0000256" key="6">
    <source>
        <dbReference type="HAMAP-Rule" id="MF_01899"/>
    </source>
</evidence>
<evidence type="ECO:0000259" key="7">
    <source>
        <dbReference type="PROSITE" id="PS50967"/>
    </source>
</evidence>
<dbReference type="GO" id="GO:0005737">
    <property type="term" value="C:cytoplasm"/>
    <property type="evidence" value="ECO:0007669"/>
    <property type="project" value="UniProtKB-SubCell"/>
</dbReference>
<dbReference type="SUPFAM" id="SSF53098">
    <property type="entry name" value="Ribonuclease H-like"/>
    <property type="match status" value="1"/>
</dbReference>
<dbReference type="PANTHER" id="PTHR47649:SF1">
    <property type="entry name" value="RIBONUCLEASE D"/>
    <property type="match status" value="1"/>
</dbReference>
<dbReference type="InterPro" id="IPR006292">
    <property type="entry name" value="RNase_D"/>
</dbReference>
<dbReference type="OrthoDB" id="9800549at2"/>
<evidence type="ECO:0000313" key="9">
    <source>
        <dbReference type="Proteomes" id="UP000217771"/>
    </source>
</evidence>
<dbReference type="GO" id="GO:0003676">
    <property type="term" value="F:nucleic acid binding"/>
    <property type="evidence" value="ECO:0007669"/>
    <property type="project" value="InterPro"/>
</dbReference>
<dbReference type="InterPro" id="IPR010997">
    <property type="entry name" value="HRDC-like_sf"/>
</dbReference>
<dbReference type="RefSeq" id="WP_095619645.1">
    <property type="nucleotide sequence ID" value="NZ_NSKB01000002.1"/>
</dbReference>
<dbReference type="EC" id="3.1.13.5" evidence="6"/>
<keyword evidence="5 6" id="KW-0269">Exonuclease</keyword>
<comment type="function">
    <text evidence="6">Exonuclease involved in the 3' processing of various precursor tRNAs. Initiates hydrolysis at the 3'-terminus of an RNA molecule and releases 5'-mononucleotides.</text>
</comment>
<dbReference type="Pfam" id="PF01612">
    <property type="entry name" value="DNA_pol_A_exo1"/>
    <property type="match status" value="1"/>
</dbReference>
<organism evidence="8 9">
    <name type="scientific">Halomonas salipaludis</name>
    <dbReference type="NCBI Taxonomy" id="2032625"/>
    <lineage>
        <taxon>Bacteria</taxon>
        <taxon>Pseudomonadati</taxon>
        <taxon>Pseudomonadota</taxon>
        <taxon>Gammaproteobacteria</taxon>
        <taxon>Oceanospirillales</taxon>
        <taxon>Halomonadaceae</taxon>
        <taxon>Halomonas</taxon>
    </lineage>
</organism>
<dbReference type="GO" id="GO:0008408">
    <property type="term" value="F:3'-5' exonuclease activity"/>
    <property type="evidence" value="ECO:0007669"/>
    <property type="project" value="InterPro"/>
</dbReference>
<dbReference type="Proteomes" id="UP000217771">
    <property type="component" value="Unassembled WGS sequence"/>
</dbReference>
<keyword evidence="9" id="KW-1185">Reference proteome</keyword>
<dbReference type="NCBIfam" id="TIGR01388">
    <property type="entry name" value="rnd"/>
    <property type="match status" value="1"/>
</dbReference>
<feature type="domain" description="HRDC" evidence="7">
    <location>
        <begin position="220"/>
        <end position="300"/>
    </location>
</feature>
<name>A0A2A2EZZ6_9GAMM</name>
<evidence type="ECO:0000256" key="5">
    <source>
        <dbReference type="ARBA" id="ARBA00022839"/>
    </source>
</evidence>
<dbReference type="AlphaFoldDB" id="A0A2A2EZZ6"/>
<gene>
    <name evidence="6 8" type="primary">rnd</name>
    <name evidence="8" type="ORF">CK498_04295</name>
</gene>
<dbReference type="Gene3D" id="3.30.420.10">
    <property type="entry name" value="Ribonuclease H-like superfamily/Ribonuclease H"/>
    <property type="match status" value="1"/>
</dbReference>
<evidence type="ECO:0000256" key="1">
    <source>
        <dbReference type="ARBA" id="ARBA00022490"/>
    </source>
</evidence>
<dbReference type="InterPro" id="IPR036397">
    <property type="entry name" value="RNaseH_sf"/>
</dbReference>
<dbReference type="GO" id="GO:0000166">
    <property type="term" value="F:nucleotide binding"/>
    <property type="evidence" value="ECO:0007669"/>
    <property type="project" value="InterPro"/>
</dbReference>
<comment type="cofactor">
    <cofactor evidence="6">
        <name>a divalent metal cation</name>
        <dbReference type="ChEBI" id="CHEBI:60240"/>
    </cofactor>
</comment>
<comment type="catalytic activity">
    <reaction evidence="6">
        <text>Exonucleolytic cleavage that removes extra residues from the 3'-terminus of tRNA to produce 5'-mononucleotides.</text>
        <dbReference type="EC" id="3.1.13.5"/>
    </reaction>
</comment>
<dbReference type="InterPro" id="IPR044876">
    <property type="entry name" value="HRDC_dom_sf"/>
</dbReference>
<proteinExistence type="inferred from homology"/>